<comment type="caution">
    <text evidence="2">The sequence shown here is derived from an EMBL/GenBank/DDBJ whole genome shotgun (WGS) entry which is preliminary data.</text>
</comment>
<proteinExistence type="predicted"/>
<evidence type="ECO:0000313" key="2">
    <source>
        <dbReference type="EMBL" id="OGK74064.1"/>
    </source>
</evidence>
<accession>A0A1F7L207</accession>
<evidence type="ECO:0000313" key="3">
    <source>
        <dbReference type="Proteomes" id="UP000177050"/>
    </source>
</evidence>
<sequence length="211" mass="22971">MGEGGDVTGFSATHAKAVPQTEPLIKPGQEKDRFGRPRICDMSPEKDKIDLRAQEPSGKLSWDGVTYTRTVEGKSKASGKPLTKEAVEVRFWGPDEKPYSLKETQETGSITPGRNVSDFGMKLTCWEKGDGGEGKWVDAPEFKDLEYGTQLPPSEQAQDVLQVARLSLQDSIDSLNPANADLADMAIMLKKSMGDLSHFGLRVVPMAGATK</sequence>
<dbReference type="EMBL" id="MGBR01000001">
    <property type="protein sequence ID" value="OGK74064.1"/>
    <property type="molecule type" value="Genomic_DNA"/>
</dbReference>
<name>A0A1F7L207_9BACT</name>
<dbReference type="Proteomes" id="UP000177050">
    <property type="component" value="Unassembled WGS sequence"/>
</dbReference>
<feature type="region of interest" description="Disordered" evidence="1">
    <location>
        <begin position="1"/>
        <end position="61"/>
    </location>
</feature>
<organism evidence="2 3">
    <name type="scientific">Candidatus Roizmanbacteria bacterium RIFOXYD1_FULL_38_12</name>
    <dbReference type="NCBI Taxonomy" id="1802093"/>
    <lineage>
        <taxon>Bacteria</taxon>
        <taxon>Candidatus Roizmaniibacteriota</taxon>
    </lineage>
</organism>
<feature type="compositionally biased region" description="Basic and acidic residues" evidence="1">
    <location>
        <begin position="28"/>
        <end position="53"/>
    </location>
</feature>
<dbReference type="AlphaFoldDB" id="A0A1F7L207"/>
<gene>
    <name evidence="2" type="ORF">A3K52_04815</name>
</gene>
<protein>
    <submittedName>
        <fullName evidence="2">Uncharacterized protein</fullName>
    </submittedName>
</protein>
<evidence type="ECO:0000256" key="1">
    <source>
        <dbReference type="SAM" id="MobiDB-lite"/>
    </source>
</evidence>
<reference evidence="2 3" key="1">
    <citation type="journal article" date="2016" name="Nat. Commun.">
        <title>Thousands of microbial genomes shed light on interconnected biogeochemical processes in an aquifer system.</title>
        <authorList>
            <person name="Anantharaman K."/>
            <person name="Brown C.T."/>
            <person name="Hug L.A."/>
            <person name="Sharon I."/>
            <person name="Castelle C.J."/>
            <person name="Probst A.J."/>
            <person name="Thomas B.C."/>
            <person name="Singh A."/>
            <person name="Wilkins M.J."/>
            <person name="Karaoz U."/>
            <person name="Brodie E.L."/>
            <person name="Williams K.H."/>
            <person name="Hubbard S.S."/>
            <person name="Banfield J.F."/>
        </authorList>
    </citation>
    <scope>NUCLEOTIDE SEQUENCE [LARGE SCALE GENOMIC DNA]</scope>
</reference>